<dbReference type="InterPro" id="IPR049251">
    <property type="entry name" value="DUF6884"/>
</dbReference>
<protein>
    <recommendedName>
        <fullName evidence="1">DUF6884 domain-containing protein</fullName>
    </recommendedName>
</protein>
<organism evidence="2 3">
    <name type="scientific">Natronosalvus hydrolyticus</name>
    <dbReference type="NCBI Taxonomy" id="2979988"/>
    <lineage>
        <taxon>Archaea</taxon>
        <taxon>Methanobacteriati</taxon>
        <taxon>Methanobacteriota</taxon>
        <taxon>Stenosarchaea group</taxon>
        <taxon>Halobacteria</taxon>
        <taxon>Halobacteriales</taxon>
        <taxon>Natrialbaceae</taxon>
        <taxon>Natronosalvus</taxon>
    </lineage>
</organism>
<keyword evidence="3" id="KW-1185">Reference proteome</keyword>
<proteinExistence type="predicted"/>
<evidence type="ECO:0000313" key="2">
    <source>
        <dbReference type="EMBL" id="MCU4753459.1"/>
    </source>
</evidence>
<reference evidence="2 3" key="1">
    <citation type="submission" date="2022-09" db="EMBL/GenBank/DDBJ databases">
        <title>Enrichment on poylsaccharides allowed isolation of novel metabolic and taxonomic groups of Haloarchaea.</title>
        <authorList>
            <person name="Sorokin D.Y."/>
            <person name="Elcheninov A.G."/>
            <person name="Khizhniak T.V."/>
            <person name="Kolganova T.V."/>
            <person name="Kublanov I.V."/>
        </authorList>
    </citation>
    <scope>NUCLEOTIDE SEQUENCE [LARGE SCALE GENOMIC DNA]</scope>
    <source>
        <strain evidence="2 3">AArc-curdl1</strain>
    </source>
</reference>
<dbReference type="AlphaFoldDB" id="A0AAP3E8P3"/>
<name>A0AAP3E8P3_9EURY</name>
<accession>A0AAP3E8P3</accession>
<gene>
    <name evidence="2" type="ORF">OB919_15955</name>
</gene>
<evidence type="ECO:0000259" key="1">
    <source>
        <dbReference type="Pfam" id="PF21818"/>
    </source>
</evidence>
<comment type="caution">
    <text evidence="2">The sequence shown here is derived from an EMBL/GenBank/DDBJ whole genome shotgun (WGS) entry which is preliminary data.</text>
</comment>
<evidence type="ECO:0000313" key="3">
    <source>
        <dbReference type="Proteomes" id="UP001321047"/>
    </source>
</evidence>
<sequence>MGGAVEAWLEREEELIEQHLETARVYRFASPFPDSDYMAEFFSLMENTVDERDFVIQDWKYRNGELELDDDPLGLEDRETADDISDLFCDECTHLSWVVGVIGDKHICSDCWDENDWENQDQLTGYETPERTDYVLVGCGKDKKDRRHQAKDLYKSGYFEKKQDFAEELGDSWKIISAEHGLLEPEKEIEYYDTTIEDVDTKEWLSQISEQLDQVYGGISEFDRVWVLVGKRYLDNKDSTGRTLRNLLDSKDWTTVYPFNQTSGIGKQNRYLKQAVEQDEIAMPYKILDEKEGQLTFNDF</sequence>
<dbReference type="Pfam" id="PF21818">
    <property type="entry name" value="DUF6884"/>
    <property type="match status" value="1"/>
</dbReference>
<dbReference type="RefSeq" id="WP_342809776.1">
    <property type="nucleotide sequence ID" value="NZ_JAOPJZ010000017.1"/>
</dbReference>
<feature type="domain" description="DUF6884" evidence="1">
    <location>
        <begin position="135"/>
        <end position="274"/>
    </location>
</feature>
<dbReference type="Proteomes" id="UP001321047">
    <property type="component" value="Unassembled WGS sequence"/>
</dbReference>
<dbReference type="EMBL" id="JAOPJZ010000017">
    <property type="protein sequence ID" value="MCU4753459.1"/>
    <property type="molecule type" value="Genomic_DNA"/>
</dbReference>